<name>A0A5N6VZM4_9EURO</name>
<reference evidence="2" key="1">
    <citation type="submission" date="2019-04" db="EMBL/GenBank/DDBJ databases">
        <title>Friends and foes A comparative genomics studyof 23 Aspergillus species from section Flavi.</title>
        <authorList>
            <consortium name="DOE Joint Genome Institute"/>
            <person name="Kjaerbolling I."/>
            <person name="Vesth T."/>
            <person name="Frisvad J.C."/>
            <person name="Nybo J.L."/>
            <person name="Theobald S."/>
            <person name="Kildgaard S."/>
            <person name="Isbrandt T."/>
            <person name="Kuo A."/>
            <person name="Sato A."/>
            <person name="Lyhne E.K."/>
            <person name="Kogle M.E."/>
            <person name="Wiebenga A."/>
            <person name="Kun R.S."/>
            <person name="Lubbers R.J."/>
            <person name="Makela M.R."/>
            <person name="Barry K."/>
            <person name="Chovatia M."/>
            <person name="Clum A."/>
            <person name="Daum C."/>
            <person name="Haridas S."/>
            <person name="He G."/>
            <person name="LaButti K."/>
            <person name="Lipzen A."/>
            <person name="Mondo S."/>
            <person name="Riley R."/>
            <person name="Salamov A."/>
            <person name="Simmons B.A."/>
            <person name="Magnuson J.K."/>
            <person name="Henrissat B."/>
            <person name="Mortensen U.H."/>
            <person name="Larsen T.O."/>
            <person name="Devries R.P."/>
            <person name="Grigoriev I.V."/>
            <person name="Machida M."/>
            <person name="Baker S.E."/>
            <person name="Andersen M.R."/>
        </authorList>
    </citation>
    <scope>NUCLEOTIDE SEQUENCE [LARGE SCALE GENOMIC DNA]</scope>
    <source>
        <strain evidence="2">CBS 130015</strain>
    </source>
</reference>
<dbReference type="AlphaFoldDB" id="A0A5N6VZM4"/>
<gene>
    <name evidence="1" type="ORF">BDV41DRAFT_535837</name>
</gene>
<proteinExistence type="predicted"/>
<evidence type="ECO:0000313" key="1">
    <source>
        <dbReference type="EMBL" id="KAE8313716.1"/>
    </source>
</evidence>
<sequence>MRCGHKCDKPCHEIHTCFCGCPSNFAVECNPVAMGFLRSKLDGCRLEEDSHRQAAIRSYQAFANGGSKEQDERLLRMGELGK</sequence>
<dbReference type="EMBL" id="ML738323">
    <property type="protein sequence ID" value="KAE8313716.1"/>
    <property type="molecule type" value="Genomic_DNA"/>
</dbReference>
<organism evidence="1 2">
    <name type="scientific">Aspergillus transmontanensis</name>
    <dbReference type="NCBI Taxonomy" id="1034304"/>
    <lineage>
        <taxon>Eukaryota</taxon>
        <taxon>Fungi</taxon>
        <taxon>Dikarya</taxon>
        <taxon>Ascomycota</taxon>
        <taxon>Pezizomycotina</taxon>
        <taxon>Eurotiomycetes</taxon>
        <taxon>Eurotiomycetidae</taxon>
        <taxon>Eurotiales</taxon>
        <taxon>Aspergillaceae</taxon>
        <taxon>Aspergillus</taxon>
        <taxon>Aspergillus subgen. Circumdati</taxon>
    </lineage>
</organism>
<keyword evidence="2" id="KW-1185">Reference proteome</keyword>
<evidence type="ECO:0000313" key="2">
    <source>
        <dbReference type="Proteomes" id="UP000325433"/>
    </source>
</evidence>
<dbReference type="Proteomes" id="UP000325433">
    <property type="component" value="Unassembled WGS sequence"/>
</dbReference>
<protein>
    <submittedName>
        <fullName evidence="1">Uncharacterized protein</fullName>
    </submittedName>
</protein>
<accession>A0A5N6VZM4</accession>